<dbReference type="Proteomes" id="UP000006695">
    <property type="component" value="Chromosome"/>
</dbReference>
<dbReference type="HOGENOM" id="CLU_1756216_0_0_7"/>
<dbReference type="AlphaFoldDB" id="A5G4K8"/>
<protein>
    <submittedName>
        <fullName evidence="2">Uncharacterized protein</fullName>
    </submittedName>
</protein>
<keyword evidence="1" id="KW-0732">Signal</keyword>
<organism evidence="2 3">
    <name type="scientific">Geotalea uraniireducens (strain Rf4)</name>
    <name type="common">Geobacter uraniireducens</name>
    <dbReference type="NCBI Taxonomy" id="351605"/>
    <lineage>
        <taxon>Bacteria</taxon>
        <taxon>Pseudomonadati</taxon>
        <taxon>Thermodesulfobacteriota</taxon>
        <taxon>Desulfuromonadia</taxon>
        <taxon>Geobacterales</taxon>
        <taxon>Geobacteraceae</taxon>
        <taxon>Geotalea</taxon>
    </lineage>
</organism>
<sequence>MYKKKIISIAFFVLFLMSSYFCFATENEYVTEWMPSRQFQSTFDRMADNRFYTHFVEGRTMNGAIQYRAEFRPLFKEMKRWYSFHGMSDEWYARRKAAFEKGGFKELYHNFFLDFSGQHVHQACWVELFESAETPPLEKKGVKPLISF</sequence>
<accession>A5G4K8</accession>
<feature type="chain" id="PRO_5002683304" evidence="1">
    <location>
        <begin position="25"/>
        <end position="148"/>
    </location>
</feature>
<reference evidence="2 3" key="1">
    <citation type="submission" date="2007-05" db="EMBL/GenBank/DDBJ databases">
        <title>Complete sequence of Geobacter uraniireducens Rf4.</title>
        <authorList>
            <consortium name="US DOE Joint Genome Institute"/>
            <person name="Copeland A."/>
            <person name="Lucas S."/>
            <person name="Lapidus A."/>
            <person name="Barry K."/>
            <person name="Detter J.C."/>
            <person name="Glavina del Rio T."/>
            <person name="Hammon N."/>
            <person name="Israni S."/>
            <person name="Dalin E."/>
            <person name="Tice H."/>
            <person name="Pitluck S."/>
            <person name="Chertkov O."/>
            <person name="Brettin T."/>
            <person name="Bruce D."/>
            <person name="Han C."/>
            <person name="Schmutz J."/>
            <person name="Larimer F."/>
            <person name="Land M."/>
            <person name="Hauser L."/>
            <person name="Kyrpides N."/>
            <person name="Mikhailova N."/>
            <person name="Shelobolina E."/>
            <person name="Aklujkar M."/>
            <person name="Lovley D."/>
            <person name="Richardson P."/>
        </authorList>
    </citation>
    <scope>NUCLEOTIDE SEQUENCE [LARGE SCALE GENOMIC DNA]</scope>
    <source>
        <strain evidence="2 3">Rf4</strain>
    </source>
</reference>
<proteinExistence type="predicted"/>
<keyword evidence="3" id="KW-1185">Reference proteome</keyword>
<dbReference type="STRING" id="351605.Gura_2548"/>
<evidence type="ECO:0000313" key="3">
    <source>
        <dbReference type="Proteomes" id="UP000006695"/>
    </source>
</evidence>
<name>A5G4K8_GEOUR</name>
<dbReference type="EMBL" id="CP000698">
    <property type="protein sequence ID" value="ABQ26726.1"/>
    <property type="molecule type" value="Genomic_DNA"/>
</dbReference>
<gene>
    <name evidence="2" type="ordered locus">Gura_2548</name>
</gene>
<evidence type="ECO:0000256" key="1">
    <source>
        <dbReference type="SAM" id="SignalP"/>
    </source>
</evidence>
<dbReference type="KEGG" id="gur:Gura_2548"/>
<dbReference type="RefSeq" id="WP_011939411.1">
    <property type="nucleotide sequence ID" value="NC_009483.1"/>
</dbReference>
<feature type="signal peptide" evidence="1">
    <location>
        <begin position="1"/>
        <end position="24"/>
    </location>
</feature>
<evidence type="ECO:0000313" key="2">
    <source>
        <dbReference type="EMBL" id="ABQ26726.1"/>
    </source>
</evidence>